<sequence>MKKRLSGSPSVTLLSICFWCVVNLLRLVELSQAQDATNATTDPSEVSALNSIFQKWGVSAFSTWNTTGDPCSGSAIDDAVTIEQDTINPAIKCLCTFNNGTTCHITRIRVYGLDARGPIPEELGNLTKLFHLYVFSTDLMSSKGVFRQLDFGDCLVVHSMCEAWAYRACVLAIPNNWYQSQVSRAIRIRLGLISEKRSSSVAAIAGVPVAAQIAVAAIAGRYHLSSPPVQHRRRREKPQLLLSSGTEENPDDPSQSITLCPSLHDRRRRCSVVVPSSPPRSPATCPSSPLKKKKATGLQLCSETETVRKKTQLGPGWFRNLGQNYLTGPLPAFIGNLTDMQLLYLSTNALTGPIPKEIGKLQKLYKLYDFLILINPL</sequence>
<proteinExistence type="predicted"/>
<keyword evidence="2" id="KW-1185">Reference proteome</keyword>
<evidence type="ECO:0000313" key="1">
    <source>
        <dbReference type="EMBL" id="KAJ8627472.1"/>
    </source>
</evidence>
<name>A0ACC2L279_PERAE</name>
<organism evidence="1 2">
    <name type="scientific">Persea americana</name>
    <name type="common">Avocado</name>
    <dbReference type="NCBI Taxonomy" id="3435"/>
    <lineage>
        <taxon>Eukaryota</taxon>
        <taxon>Viridiplantae</taxon>
        <taxon>Streptophyta</taxon>
        <taxon>Embryophyta</taxon>
        <taxon>Tracheophyta</taxon>
        <taxon>Spermatophyta</taxon>
        <taxon>Magnoliopsida</taxon>
        <taxon>Magnoliidae</taxon>
        <taxon>Laurales</taxon>
        <taxon>Lauraceae</taxon>
        <taxon>Persea</taxon>
    </lineage>
</organism>
<comment type="caution">
    <text evidence="1">The sequence shown here is derived from an EMBL/GenBank/DDBJ whole genome shotgun (WGS) entry which is preliminary data.</text>
</comment>
<reference evidence="1 2" key="1">
    <citation type="journal article" date="2022" name="Hortic Res">
        <title>A haplotype resolved chromosomal level avocado genome allows analysis of novel avocado genes.</title>
        <authorList>
            <person name="Nath O."/>
            <person name="Fletcher S.J."/>
            <person name="Hayward A."/>
            <person name="Shaw L.M."/>
            <person name="Masouleh A.K."/>
            <person name="Furtado A."/>
            <person name="Henry R.J."/>
            <person name="Mitter N."/>
        </authorList>
    </citation>
    <scope>NUCLEOTIDE SEQUENCE [LARGE SCALE GENOMIC DNA]</scope>
    <source>
        <strain evidence="2">cv. Hass</strain>
    </source>
</reference>
<gene>
    <name evidence="1" type="ORF">MRB53_020779</name>
</gene>
<accession>A0ACC2L279</accession>
<dbReference type="Proteomes" id="UP001234297">
    <property type="component" value="Chromosome 6"/>
</dbReference>
<dbReference type="EMBL" id="CM056814">
    <property type="protein sequence ID" value="KAJ8627472.1"/>
    <property type="molecule type" value="Genomic_DNA"/>
</dbReference>
<evidence type="ECO:0000313" key="2">
    <source>
        <dbReference type="Proteomes" id="UP001234297"/>
    </source>
</evidence>
<protein>
    <submittedName>
        <fullName evidence="1">Uncharacterized protein</fullName>
    </submittedName>
</protein>